<feature type="region of interest" description="Disordered" evidence="1">
    <location>
        <begin position="148"/>
        <end position="183"/>
    </location>
</feature>
<sequence length="233" mass="27121">MTARKCIKCKQAIPESEDFHLIFDEKEKELELQKLLLECFNIKVVKKRRDNQGLCSDCVEILIDTFDVIQKHKEAKLAKAKNASEENNSFTFKEPKREIPEETFIKSEDHEEIPESTDAKKSPQKESPEKKKLEVERDDPLEIEQVYVSSKNNLGNDVENYEEEEDSSEEGETNLVGSWSVEDEAKMKGEREVLKTDVEESIDIYEYKKSVIKVDPIETNFEKQLYCVYNVVN</sequence>
<feature type="compositionally biased region" description="Acidic residues" evidence="1">
    <location>
        <begin position="159"/>
        <end position="172"/>
    </location>
</feature>
<dbReference type="SUPFAM" id="SSF57716">
    <property type="entry name" value="Glucocorticoid receptor-like (DNA-binding domain)"/>
    <property type="match status" value="1"/>
</dbReference>
<name>T1H0K0_MEGSC</name>
<reference evidence="3" key="1">
    <citation type="submission" date="2013-02" db="EMBL/GenBank/DDBJ databases">
        <authorList>
            <person name="Hughes D."/>
        </authorList>
    </citation>
    <scope>NUCLEOTIDE SEQUENCE</scope>
    <source>
        <strain>Durham</strain>
        <strain evidence="3">NC isolate 2 -- Noor lab</strain>
    </source>
</reference>
<evidence type="ECO:0000313" key="3">
    <source>
        <dbReference type="Proteomes" id="UP000015102"/>
    </source>
</evidence>
<dbReference type="EMBL" id="CAQQ02385514">
    <property type="status" value="NOT_ANNOTATED_CDS"/>
    <property type="molecule type" value="Genomic_DNA"/>
</dbReference>
<dbReference type="Gene3D" id="3.40.1800.20">
    <property type="match status" value="1"/>
</dbReference>
<feature type="region of interest" description="Disordered" evidence="1">
    <location>
        <begin position="79"/>
        <end position="136"/>
    </location>
</feature>
<dbReference type="EnsemblMetazoa" id="MESCA009680-RA">
    <property type="protein sequence ID" value="MESCA009680-PA"/>
    <property type="gene ID" value="MESCA009680"/>
</dbReference>
<protein>
    <recommendedName>
        <fullName evidence="4">ZAD domain-containing protein</fullName>
    </recommendedName>
</protein>
<dbReference type="AlphaFoldDB" id="T1H0K0"/>
<evidence type="ECO:0000256" key="1">
    <source>
        <dbReference type="SAM" id="MobiDB-lite"/>
    </source>
</evidence>
<evidence type="ECO:0008006" key="4">
    <source>
        <dbReference type="Google" id="ProtNLM"/>
    </source>
</evidence>
<organism evidence="2 3">
    <name type="scientific">Megaselia scalaris</name>
    <name type="common">Humpbacked fly</name>
    <name type="synonym">Phora scalaris</name>
    <dbReference type="NCBI Taxonomy" id="36166"/>
    <lineage>
        <taxon>Eukaryota</taxon>
        <taxon>Metazoa</taxon>
        <taxon>Ecdysozoa</taxon>
        <taxon>Arthropoda</taxon>
        <taxon>Hexapoda</taxon>
        <taxon>Insecta</taxon>
        <taxon>Pterygota</taxon>
        <taxon>Neoptera</taxon>
        <taxon>Endopterygota</taxon>
        <taxon>Diptera</taxon>
        <taxon>Brachycera</taxon>
        <taxon>Muscomorpha</taxon>
        <taxon>Platypezoidea</taxon>
        <taxon>Phoridae</taxon>
        <taxon>Megaseliini</taxon>
        <taxon>Megaselia</taxon>
    </lineage>
</organism>
<dbReference type="Proteomes" id="UP000015102">
    <property type="component" value="Unassembled WGS sequence"/>
</dbReference>
<accession>T1H0K0</accession>
<feature type="compositionally biased region" description="Basic and acidic residues" evidence="1">
    <location>
        <begin position="93"/>
        <end position="109"/>
    </location>
</feature>
<dbReference type="EMBL" id="CAQQ02385513">
    <property type="status" value="NOT_ANNOTATED_CDS"/>
    <property type="molecule type" value="Genomic_DNA"/>
</dbReference>
<evidence type="ECO:0000313" key="2">
    <source>
        <dbReference type="EnsemblMetazoa" id="MESCA009680-PA"/>
    </source>
</evidence>
<feature type="compositionally biased region" description="Basic and acidic residues" evidence="1">
    <location>
        <begin position="117"/>
        <end position="136"/>
    </location>
</feature>
<reference evidence="2" key="2">
    <citation type="submission" date="2015-06" db="UniProtKB">
        <authorList>
            <consortium name="EnsemblMetazoa"/>
        </authorList>
    </citation>
    <scope>IDENTIFICATION</scope>
</reference>
<keyword evidence="3" id="KW-1185">Reference proteome</keyword>
<dbReference type="HOGENOM" id="CLU_1191058_0_0_1"/>
<proteinExistence type="predicted"/>